<keyword evidence="2" id="KW-0812">Transmembrane</keyword>
<feature type="transmembrane region" description="Helical" evidence="2">
    <location>
        <begin position="757"/>
        <end position="779"/>
    </location>
</feature>
<feature type="transmembrane region" description="Helical" evidence="2">
    <location>
        <begin position="867"/>
        <end position="888"/>
    </location>
</feature>
<feature type="region of interest" description="Disordered" evidence="1">
    <location>
        <begin position="91"/>
        <end position="119"/>
    </location>
</feature>
<organism evidence="3 4">
    <name type="scientific">Mycena indigotica</name>
    <dbReference type="NCBI Taxonomy" id="2126181"/>
    <lineage>
        <taxon>Eukaryota</taxon>
        <taxon>Fungi</taxon>
        <taxon>Dikarya</taxon>
        <taxon>Basidiomycota</taxon>
        <taxon>Agaricomycotina</taxon>
        <taxon>Agaricomycetes</taxon>
        <taxon>Agaricomycetidae</taxon>
        <taxon>Agaricales</taxon>
        <taxon>Marasmiineae</taxon>
        <taxon>Mycenaceae</taxon>
        <taxon>Mycena</taxon>
    </lineage>
</organism>
<evidence type="ECO:0000313" key="4">
    <source>
        <dbReference type="Proteomes" id="UP000636479"/>
    </source>
</evidence>
<feature type="transmembrane region" description="Helical" evidence="2">
    <location>
        <begin position="287"/>
        <end position="311"/>
    </location>
</feature>
<dbReference type="RefSeq" id="XP_037215108.1">
    <property type="nucleotide sequence ID" value="XM_037368182.1"/>
</dbReference>
<dbReference type="EMBL" id="JACAZF010000011">
    <property type="protein sequence ID" value="KAF7292680.1"/>
    <property type="molecule type" value="Genomic_DNA"/>
</dbReference>
<dbReference type="Proteomes" id="UP000636479">
    <property type="component" value="Unassembled WGS sequence"/>
</dbReference>
<reference evidence="3" key="1">
    <citation type="submission" date="2020-05" db="EMBL/GenBank/DDBJ databases">
        <title>Mycena genomes resolve the evolution of fungal bioluminescence.</title>
        <authorList>
            <person name="Tsai I.J."/>
        </authorList>
    </citation>
    <scope>NUCLEOTIDE SEQUENCE</scope>
    <source>
        <strain evidence="3">171206Taipei</strain>
    </source>
</reference>
<feature type="transmembrane region" description="Helical" evidence="2">
    <location>
        <begin position="1384"/>
        <end position="1406"/>
    </location>
</feature>
<keyword evidence="2" id="KW-1133">Transmembrane helix</keyword>
<feature type="transmembrane region" description="Helical" evidence="2">
    <location>
        <begin position="908"/>
        <end position="928"/>
    </location>
</feature>
<dbReference type="OrthoDB" id="2644397at2759"/>
<feature type="compositionally biased region" description="Low complexity" evidence="1">
    <location>
        <begin position="216"/>
        <end position="233"/>
    </location>
</feature>
<sequence>MPLLTQHLNGREASTSNAPSGSDSDASPELVSTYDLRIIGWLSGVAAVIMLYIILRYCSLFRRHRARKPRRQTHKRWARMLDQRWTNETVSLPAAIPPGSPRAIGPEAVSDGESDRNSMHMADSSLEMDDLSWKLEPESRKAFTTPTPPSGPRFDVPGLDIDDFMGRRLAIEEAAQARPNSVGNKNPSSSFAFIRIRERNRKRLTTRMAKGRHTYPPLESSDSSTSLLSGPSSAQMPPESRRRSWARWTNIISIILHIGLVLAHVVLLALALHHVEHRIAFPIARQSIIAFLVTSLLTGWSIIYLTAAVFVTQRLATLLNIHSRQTLTATNDNIASWGGLGSSLLSIYRQRTISAAVGSSFAIALYLGGISMLQISTPALVSVAGFNGTQFSGIVSTLGLPDYANLSLENPGAGAFVGFSATFFPWMSNLNETHRVGLFNGSIYETVNHAANPDLPLGIANVWATGFEINCGYLPGSVNKTSGDSWAFDLGGDGGIHNKSSLYTTGPNITLFNPTIGDTPANAIILFTTNKIIDSSGRTPDAGVVHLDKPMRTGDLQIDQVQFLLCTRELVRQHASISLQDNQIDSQSLNPSIHKTRSTWRPYTDVWSLSRPIYDVFNNVTSLVESDAWASLMDGTPDSSVPLGVSPASSGLSTASLFLMERLNLEPTWLLTGNNTRSDAINSVRPIYLHEIENALSELVATIFWMMGHITADPLQMALSSVTTVGPTRADMLLPTLQTGAGTAKAYVLQARLELNIIAVSIGLAASALVCALALRYALRTNEESVLQRAINAPGLLQTMWLAEQHAGLHEKLVQIHKPSNERLRRAAMVSVKLAQDKEGEALRDFPKEPGPAADRRKPLYSRTDQLICLALHVVLILVHAILLGVLLNHHAEHRITYPLARQRSMSLWVTIISTGLGTLYLAFVLFLTQRAALKRLLDIRQPLSATHDQVSSWNGLGAALAAILNQFTLPTAINGTLAVLLYLGVLALLHVTIPSMLSVQAFNQTTIIPVTTLGQPLWASEDNANNGSAEFLKDIGQFMVWRDTLNDSMVGLWENTLYDVLEEGISTVTNPSRFVEVTATAFNVTCGFPEEVTSTKVALRDRPNISWNLSVKVENGESIWFLPPPSGPNILTSFPMVPGTFSEQTGVRSAYVWPSLILYTTASVVDSFGNSGPSVKFAPGSLDGNGTVPSLQLIRCSRSLVNQEVTVDTITRLLNSTSLTPSVRKTSSKWSAYSDPAPGISVTERVTDPRGPLESGLWPLGGLGSFVPLTLVPDEFDTLSLMDLFVMDKLKLNPSWLKTNNTASSPIQTVQLHNLENALADFAASFFWVAGHIELPRLESKYQFTDDTSPSRSTFKNSKAPVLQRKTVTVEMNRLAARVELNLIAVFAGLLASLVSLVIAFKLVWHNSQSGSSRGGGITTLNILQIVWLFRNNPQLAGLELERVATPTEDNLRAAGMVEAASRNADTECENCCHIRDKIYL</sequence>
<proteinExistence type="predicted"/>
<feature type="compositionally biased region" description="Polar residues" evidence="1">
    <location>
        <begin position="1"/>
        <end position="25"/>
    </location>
</feature>
<evidence type="ECO:0000313" key="3">
    <source>
        <dbReference type="EMBL" id="KAF7292680.1"/>
    </source>
</evidence>
<accession>A0A8H6S5N4</accession>
<feature type="region of interest" description="Disordered" evidence="1">
    <location>
        <begin position="206"/>
        <end position="240"/>
    </location>
</feature>
<protein>
    <submittedName>
        <fullName evidence="3">Uncharacterized protein</fullName>
    </submittedName>
</protein>
<comment type="caution">
    <text evidence="3">The sequence shown here is derived from an EMBL/GenBank/DDBJ whole genome shotgun (WGS) entry which is preliminary data.</text>
</comment>
<keyword evidence="4" id="KW-1185">Reference proteome</keyword>
<name>A0A8H6S5N4_9AGAR</name>
<feature type="transmembrane region" description="Helical" evidence="2">
    <location>
        <begin position="251"/>
        <end position="275"/>
    </location>
</feature>
<feature type="region of interest" description="Disordered" evidence="1">
    <location>
        <begin position="1"/>
        <end position="27"/>
    </location>
</feature>
<gene>
    <name evidence="3" type="ORF">MIND_01166200</name>
</gene>
<feature type="transmembrane region" description="Helical" evidence="2">
    <location>
        <begin position="978"/>
        <end position="998"/>
    </location>
</feature>
<feature type="transmembrane region" description="Helical" evidence="2">
    <location>
        <begin position="38"/>
        <end position="58"/>
    </location>
</feature>
<keyword evidence="2" id="KW-0472">Membrane</keyword>
<evidence type="ECO:0000256" key="1">
    <source>
        <dbReference type="SAM" id="MobiDB-lite"/>
    </source>
</evidence>
<evidence type="ECO:0000256" key="2">
    <source>
        <dbReference type="SAM" id="Phobius"/>
    </source>
</evidence>
<dbReference type="GeneID" id="59350698"/>
<feature type="transmembrane region" description="Helical" evidence="2">
    <location>
        <begin position="353"/>
        <end position="373"/>
    </location>
</feature>